<accession>A0A1G2BNY8</accession>
<evidence type="ECO:0000313" key="4">
    <source>
        <dbReference type="Proteomes" id="UP000178109"/>
    </source>
</evidence>
<organism evidence="3 4">
    <name type="scientific">Candidatus Komeilibacteria bacterium RIFCSPLOWO2_02_FULL_48_11</name>
    <dbReference type="NCBI Taxonomy" id="1798553"/>
    <lineage>
        <taxon>Bacteria</taxon>
        <taxon>Candidatus Komeiliibacteriota</taxon>
    </lineage>
</organism>
<name>A0A1G2BNY8_9BACT</name>
<proteinExistence type="predicted"/>
<dbReference type="Pfam" id="PF13439">
    <property type="entry name" value="Glyco_transf_4"/>
    <property type="match status" value="1"/>
</dbReference>
<evidence type="ECO:0008006" key="5">
    <source>
        <dbReference type="Google" id="ProtNLM"/>
    </source>
</evidence>
<gene>
    <name evidence="3" type="ORF">A3H70_03885</name>
</gene>
<reference evidence="3 4" key="1">
    <citation type="journal article" date="2016" name="Nat. Commun.">
        <title>Thousands of microbial genomes shed light on interconnected biogeochemical processes in an aquifer system.</title>
        <authorList>
            <person name="Anantharaman K."/>
            <person name="Brown C.T."/>
            <person name="Hug L.A."/>
            <person name="Sharon I."/>
            <person name="Castelle C.J."/>
            <person name="Probst A.J."/>
            <person name="Thomas B.C."/>
            <person name="Singh A."/>
            <person name="Wilkins M.J."/>
            <person name="Karaoz U."/>
            <person name="Brodie E.L."/>
            <person name="Williams K.H."/>
            <person name="Hubbard S.S."/>
            <person name="Banfield J.F."/>
        </authorList>
    </citation>
    <scope>NUCLEOTIDE SEQUENCE [LARGE SCALE GENOMIC DNA]</scope>
</reference>
<evidence type="ECO:0000313" key="3">
    <source>
        <dbReference type="EMBL" id="OGY90844.1"/>
    </source>
</evidence>
<dbReference type="Gene3D" id="3.40.50.2000">
    <property type="entry name" value="Glycogen Phosphorylase B"/>
    <property type="match status" value="2"/>
</dbReference>
<evidence type="ECO:0000259" key="1">
    <source>
        <dbReference type="Pfam" id="PF00534"/>
    </source>
</evidence>
<dbReference type="Proteomes" id="UP000178109">
    <property type="component" value="Unassembled WGS sequence"/>
</dbReference>
<dbReference type="PANTHER" id="PTHR12526">
    <property type="entry name" value="GLYCOSYLTRANSFERASE"/>
    <property type="match status" value="1"/>
</dbReference>
<protein>
    <recommendedName>
        <fullName evidence="5">Glycosyl transferase family 1 domain-containing protein</fullName>
    </recommendedName>
</protein>
<feature type="domain" description="Glycosyl transferase family 1" evidence="1">
    <location>
        <begin position="186"/>
        <end position="343"/>
    </location>
</feature>
<dbReference type="PANTHER" id="PTHR12526:SF625">
    <property type="entry name" value="PHOSPHATIDYLINOSITOL GLYCAN-CLASS A"/>
    <property type="match status" value="1"/>
</dbReference>
<dbReference type="Pfam" id="PF00534">
    <property type="entry name" value="Glycos_transf_1"/>
    <property type="match status" value="1"/>
</dbReference>
<dbReference type="SUPFAM" id="SSF53756">
    <property type="entry name" value="UDP-Glycosyltransferase/glycogen phosphorylase"/>
    <property type="match status" value="1"/>
</dbReference>
<sequence length="369" mass="40878">MFSTDKSVLEKDSLAQKRLVEYGTLAEKLFIVVLSKKKNNNQPVAISQNTTVCSAWFWSAWNSGKKFKNQNIDLITSQDPFETGLIGYLAACRLKAKLQLQIHTDFLSPYFIKGSFKNRIRVWLAKFLLPKADSIRVVSQRIKRSLLTIQQFNNITISVLPIFVDVQKIQSAPVTVDLHKKYPQFDFIILMASRLTREKNISLAITAMSKVVKTNSKVGLIIIGDGPEKDGLQLATINSQLSTSIIFELWTDSLASYYKTADAFLNSSNYEGYGRTLIEAASAGCPIITTNVGVVGLARRSLGEGGEAINKDNSLVVPVGDAAALAASMMKLIENKSLRQALSLKVKDAVANLGNKEAYLEKYKQSWQV</sequence>
<comment type="caution">
    <text evidence="3">The sequence shown here is derived from an EMBL/GenBank/DDBJ whole genome shotgun (WGS) entry which is preliminary data.</text>
</comment>
<dbReference type="EMBL" id="MHKO01000059">
    <property type="protein sequence ID" value="OGY90844.1"/>
    <property type="molecule type" value="Genomic_DNA"/>
</dbReference>
<dbReference type="InterPro" id="IPR001296">
    <property type="entry name" value="Glyco_trans_1"/>
</dbReference>
<dbReference type="GO" id="GO:0016757">
    <property type="term" value="F:glycosyltransferase activity"/>
    <property type="evidence" value="ECO:0007669"/>
    <property type="project" value="InterPro"/>
</dbReference>
<evidence type="ECO:0000259" key="2">
    <source>
        <dbReference type="Pfam" id="PF13439"/>
    </source>
</evidence>
<feature type="domain" description="Glycosyltransferase subfamily 4-like N-terminal" evidence="2">
    <location>
        <begin position="57"/>
        <end position="167"/>
    </location>
</feature>
<dbReference type="AlphaFoldDB" id="A0A1G2BNY8"/>
<dbReference type="InterPro" id="IPR028098">
    <property type="entry name" value="Glyco_trans_4-like_N"/>
</dbReference>
<dbReference type="STRING" id="1798553.A3H70_03885"/>